<evidence type="ECO:0000313" key="3">
    <source>
        <dbReference type="Proteomes" id="UP000469346"/>
    </source>
</evidence>
<reference evidence="2 3" key="1">
    <citation type="submission" date="2020-02" db="EMBL/GenBank/DDBJ databases">
        <title>Comparative genomics of sulfur disproportionating microorganisms.</title>
        <authorList>
            <person name="Ward L.M."/>
            <person name="Bertran E."/>
            <person name="Johnston D.T."/>
        </authorList>
    </citation>
    <scope>NUCLEOTIDE SEQUENCE [LARGE SCALE GENOMIC DNA]</scope>
    <source>
        <strain evidence="2 3">DSM 100025</strain>
    </source>
</reference>
<organism evidence="2 3">
    <name type="scientific">Dissulfurirhabdus thermomarina</name>
    <dbReference type="NCBI Taxonomy" id="1765737"/>
    <lineage>
        <taxon>Bacteria</taxon>
        <taxon>Deltaproteobacteria</taxon>
        <taxon>Dissulfurirhabdaceae</taxon>
        <taxon>Dissulfurirhabdus</taxon>
    </lineage>
</organism>
<dbReference type="InterPro" id="IPR001206">
    <property type="entry name" value="Diacylglycerol_kinase_cat_dom"/>
</dbReference>
<dbReference type="EMBL" id="JAAGRR010000061">
    <property type="protein sequence ID" value="NDY42507.1"/>
    <property type="molecule type" value="Genomic_DNA"/>
</dbReference>
<evidence type="ECO:0000259" key="1">
    <source>
        <dbReference type="Pfam" id="PF00781"/>
    </source>
</evidence>
<comment type="caution">
    <text evidence="2">The sequence shown here is derived from an EMBL/GenBank/DDBJ whole genome shotgun (WGS) entry which is preliminary data.</text>
</comment>
<dbReference type="InterPro" id="IPR017438">
    <property type="entry name" value="ATP-NAD_kinase_N"/>
</dbReference>
<protein>
    <recommendedName>
        <fullName evidence="1">DAGKc domain-containing protein</fullName>
    </recommendedName>
</protein>
<gene>
    <name evidence="2" type="ORF">G3N55_06580</name>
</gene>
<accession>A0A6N9TST4</accession>
<dbReference type="RefSeq" id="WP_220096261.1">
    <property type="nucleotide sequence ID" value="NZ_JAAGRR010000061.1"/>
</dbReference>
<dbReference type="Gene3D" id="3.40.50.10330">
    <property type="entry name" value="Probable inorganic polyphosphate/atp-NAD kinase, domain 1"/>
    <property type="match status" value="1"/>
</dbReference>
<dbReference type="AlphaFoldDB" id="A0A6N9TST4"/>
<proteinExistence type="predicted"/>
<dbReference type="InterPro" id="IPR016064">
    <property type="entry name" value="NAD/diacylglycerol_kinase_sf"/>
</dbReference>
<feature type="non-terminal residue" evidence="2">
    <location>
        <position position="70"/>
    </location>
</feature>
<dbReference type="Pfam" id="PF00781">
    <property type="entry name" value="DAGK_cat"/>
    <property type="match status" value="1"/>
</dbReference>
<name>A0A6N9TST4_DISTH</name>
<dbReference type="Proteomes" id="UP000469346">
    <property type="component" value="Unassembled WGS sequence"/>
</dbReference>
<evidence type="ECO:0000313" key="2">
    <source>
        <dbReference type="EMBL" id="NDY42507.1"/>
    </source>
</evidence>
<feature type="domain" description="DAGKc" evidence="1">
    <location>
        <begin position="3"/>
        <end position="69"/>
    </location>
</feature>
<dbReference type="SUPFAM" id="SSF111331">
    <property type="entry name" value="NAD kinase/diacylglycerol kinase-like"/>
    <property type="match status" value="1"/>
</dbReference>
<keyword evidence="3" id="KW-1185">Reference proteome</keyword>
<dbReference type="GO" id="GO:0016301">
    <property type="term" value="F:kinase activity"/>
    <property type="evidence" value="ECO:0007669"/>
    <property type="project" value="InterPro"/>
</dbReference>
<sequence>MDCLFLVNPTSGNGAGRRLAARLEAASPPDVGVQVVFTDPGRLERQVTSLAPGRDLVVAAGGDGTATRVG</sequence>